<dbReference type="InterPro" id="IPR047048">
    <property type="entry name" value="TlyA"/>
</dbReference>
<dbReference type="PROSITE" id="PS50889">
    <property type="entry name" value="S4"/>
    <property type="match status" value="1"/>
</dbReference>
<evidence type="ECO:0000259" key="4">
    <source>
        <dbReference type="SMART" id="SM00363"/>
    </source>
</evidence>
<reference evidence="7 9" key="2">
    <citation type="submission" date="2020-05" db="EMBL/GenBank/DDBJ databases">
        <title>Complete genome sequencing of Campylobacter and Arcobacter type strains.</title>
        <authorList>
            <person name="Miller W.G."/>
            <person name="Yee E."/>
        </authorList>
    </citation>
    <scope>NUCLEOTIDE SEQUENCE [LARGE SCALE GENOMIC DNA]</scope>
    <source>
        <strain evidence="7 9">LMG 6451</strain>
    </source>
</reference>
<dbReference type="AlphaFoldDB" id="A0A2I1NB84"/>
<keyword evidence="6" id="KW-0489">Methyltransferase</keyword>
<comment type="similarity">
    <text evidence="2">Belongs to the TlyA family.</text>
</comment>
<dbReference type="CDD" id="cd00165">
    <property type="entry name" value="S4"/>
    <property type="match status" value="1"/>
</dbReference>
<reference evidence="6 8" key="1">
    <citation type="submission" date="2017-12" db="EMBL/GenBank/DDBJ databases">
        <title>Phylogenetic diversity of female urinary microbiome.</title>
        <authorList>
            <person name="Thomas-White K."/>
            <person name="Wolfe A.J."/>
        </authorList>
    </citation>
    <scope>NUCLEOTIDE SEQUENCE [LARGE SCALE GENOMIC DNA]</scope>
    <source>
        <strain evidence="6 8">UMB0112</strain>
    </source>
</reference>
<dbReference type="PANTHER" id="PTHR32319">
    <property type="entry name" value="BACTERIAL HEMOLYSIN-LIKE PROTEIN"/>
    <property type="match status" value="1"/>
</dbReference>
<dbReference type="EMBL" id="JAPXGO010000003">
    <property type="protein sequence ID" value="MCZ6159923.1"/>
    <property type="molecule type" value="Genomic_DNA"/>
</dbReference>
<dbReference type="InterPro" id="IPR002877">
    <property type="entry name" value="RNA_MeTrfase_FtsJ_dom"/>
</dbReference>
<evidence type="ECO:0000313" key="6">
    <source>
        <dbReference type="EMBL" id="PKZ29622.1"/>
    </source>
</evidence>
<evidence type="ECO:0000313" key="9">
    <source>
        <dbReference type="Proteomes" id="UP000509722"/>
    </source>
</evidence>
<proteinExistence type="inferred from homology"/>
<dbReference type="SMART" id="SM00363">
    <property type="entry name" value="S4"/>
    <property type="match status" value="1"/>
</dbReference>
<dbReference type="RefSeq" id="WP_018713107.1">
    <property type="nucleotide sequence ID" value="NZ_CP050963.1"/>
</dbReference>
<dbReference type="InterPro" id="IPR036986">
    <property type="entry name" value="S4_RNA-bd_sf"/>
</dbReference>
<dbReference type="SUPFAM" id="SSF53335">
    <property type="entry name" value="S-adenosyl-L-methionine-dependent methyltransferases"/>
    <property type="match status" value="1"/>
</dbReference>
<keyword evidence="6" id="KW-0808">Transferase</keyword>
<dbReference type="Proteomes" id="UP000234639">
    <property type="component" value="Unassembled WGS sequence"/>
</dbReference>
<dbReference type="EMBL" id="CP053832">
    <property type="protein sequence ID" value="QKF84414.1"/>
    <property type="molecule type" value="Genomic_DNA"/>
</dbReference>
<dbReference type="SUPFAM" id="SSF55174">
    <property type="entry name" value="Alpha-L RNA-binding motif"/>
    <property type="match status" value="1"/>
</dbReference>
<name>A0A2I1NB84_9BACT</name>
<protein>
    <submittedName>
        <fullName evidence="7">16S/23S rRNA (Cytidine-2'-O)-methyltransferase</fullName>
        <ecNumber evidence="7">2.1.1.226</ecNumber>
        <ecNumber evidence="7">2.1.1.227</ecNumber>
    </submittedName>
    <submittedName>
        <fullName evidence="5">TlyA family RNA methyltransferase</fullName>
    </submittedName>
    <submittedName>
        <fullName evidence="6">TlyA family rRNA (Cytidine-2'-O)-methyltransferase</fullName>
    </submittedName>
</protein>
<dbReference type="InterPro" id="IPR029063">
    <property type="entry name" value="SAM-dependent_MTases_sf"/>
</dbReference>
<evidence type="ECO:0000313" key="5">
    <source>
        <dbReference type="EMBL" id="MCZ6159923.1"/>
    </source>
</evidence>
<gene>
    <name evidence="7" type="primary">tlyA</name>
    <name evidence="7" type="ORF">CURT_0931</name>
    <name evidence="6" type="ORF">CYJ41_01665</name>
    <name evidence="5" type="ORF">O6B32_05455</name>
</gene>
<organism evidence="6 8">
    <name type="scientific">Campylobacter ureolyticus</name>
    <dbReference type="NCBI Taxonomy" id="827"/>
    <lineage>
        <taxon>Bacteria</taxon>
        <taxon>Pseudomonadati</taxon>
        <taxon>Campylobacterota</taxon>
        <taxon>Epsilonproteobacteria</taxon>
        <taxon>Campylobacterales</taxon>
        <taxon>Campylobacteraceae</taxon>
        <taxon>Campylobacter</taxon>
    </lineage>
</organism>
<dbReference type="Gene3D" id="3.40.50.150">
    <property type="entry name" value="Vaccinia Virus protein VP39"/>
    <property type="match status" value="1"/>
</dbReference>
<dbReference type="Proteomes" id="UP001075225">
    <property type="component" value="Unassembled WGS sequence"/>
</dbReference>
<evidence type="ECO:0000256" key="3">
    <source>
        <dbReference type="PROSITE-ProRule" id="PRU00182"/>
    </source>
</evidence>
<evidence type="ECO:0000256" key="2">
    <source>
        <dbReference type="ARBA" id="ARBA00029460"/>
    </source>
</evidence>
<dbReference type="Gene3D" id="3.10.290.10">
    <property type="entry name" value="RNA-binding S4 domain"/>
    <property type="match status" value="1"/>
</dbReference>
<dbReference type="PANTHER" id="PTHR32319:SF0">
    <property type="entry name" value="BACTERIAL HEMOLYSIN-LIKE PROTEIN"/>
    <property type="match status" value="1"/>
</dbReference>
<reference evidence="5" key="3">
    <citation type="submission" date="2022-12" db="EMBL/GenBank/DDBJ databases">
        <title>Species Delineation and Comparative Genomics within the Campylobacter ureolyticus Complex.</title>
        <authorList>
            <person name="Maki J."/>
            <person name="Howard M."/>
            <person name="Connelly S."/>
            <person name="Hardy D.J."/>
            <person name="Cameron A."/>
        </authorList>
    </citation>
    <scope>NUCLEOTIDE SEQUENCE</scope>
    <source>
        <strain evidence="5">URMC_787</strain>
    </source>
</reference>
<dbReference type="Proteomes" id="UP000509722">
    <property type="component" value="Chromosome"/>
</dbReference>
<dbReference type="GeneID" id="77175832"/>
<feature type="domain" description="RNA-binding S4" evidence="4">
    <location>
        <begin position="1"/>
        <end position="62"/>
    </location>
</feature>
<evidence type="ECO:0000313" key="7">
    <source>
        <dbReference type="EMBL" id="QKF84414.1"/>
    </source>
</evidence>
<dbReference type="OrthoDB" id="9784736at2"/>
<evidence type="ECO:0000313" key="8">
    <source>
        <dbReference type="Proteomes" id="UP000234639"/>
    </source>
</evidence>
<dbReference type="InterPro" id="IPR002942">
    <property type="entry name" value="S4_RNA-bd"/>
</dbReference>
<dbReference type="GO" id="GO:0003723">
    <property type="term" value="F:RNA binding"/>
    <property type="evidence" value="ECO:0007669"/>
    <property type="project" value="UniProtKB-KW"/>
</dbReference>
<dbReference type="EC" id="2.1.1.227" evidence="7"/>
<dbReference type="GO" id="GO:0032259">
    <property type="term" value="P:methylation"/>
    <property type="evidence" value="ECO:0007669"/>
    <property type="project" value="UniProtKB-KW"/>
</dbReference>
<dbReference type="EMBL" id="PKHU01000002">
    <property type="protein sequence ID" value="PKZ29622.1"/>
    <property type="molecule type" value="Genomic_DNA"/>
</dbReference>
<dbReference type="EC" id="2.1.1.226" evidence="7"/>
<dbReference type="Pfam" id="PF01728">
    <property type="entry name" value="FtsJ"/>
    <property type="match status" value="1"/>
</dbReference>
<sequence length="232" mass="26571">MRADLYVANALNISRNKASEFIKDKKILINGELLEKNSLDIDNAKVEIMSEIYVSRAAFKLKEFLKDTDLDLKNKTVIDVGSSTGGFIQILLKNDVKKVVGVDVGTNQLDEKLKKDERVFVYENLDIKNFENKEIFDILTCDISFISLNLVIEKLSKLFTEFAIILFKPQFEVGVEAKRDKKGRVLDEKAILKAMNKFELNAAKQGLIMLKKEKSKLKGKNGNEEYFYLFKK</sequence>
<keyword evidence="1 3" id="KW-0694">RNA-binding</keyword>
<accession>A0A2I1NB84</accession>
<evidence type="ECO:0000256" key="1">
    <source>
        <dbReference type="ARBA" id="ARBA00022884"/>
    </source>
</evidence>
<dbReference type="GO" id="GO:0008168">
    <property type="term" value="F:methyltransferase activity"/>
    <property type="evidence" value="ECO:0007669"/>
    <property type="project" value="UniProtKB-KW"/>
</dbReference>